<evidence type="ECO:0000256" key="1">
    <source>
        <dbReference type="ARBA" id="ARBA00004141"/>
    </source>
</evidence>
<dbReference type="Pfam" id="PF01040">
    <property type="entry name" value="UbiA"/>
    <property type="match status" value="1"/>
</dbReference>
<dbReference type="PANTHER" id="PTHR11048">
    <property type="entry name" value="PRENYLTRANSFERASES"/>
    <property type="match status" value="1"/>
</dbReference>
<gene>
    <name evidence="7" type="ORF">ACFQ4E_02630</name>
</gene>
<evidence type="ECO:0000256" key="6">
    <source>
        <dbReference type="SAM" id="Phobius"/>
    </source>
</evidence>
<dbReference type="InterPro" id="IPR000537">
    <property type="entry name" value="UbiA_prenyltransferase"/>
</dbReference>
<feature type="transmembrane region" description="Helical" evidence="6">
    <location>
        <begin position="426"/>
        <end position="444"/>
    </location>
</feature>
<dbReference type="Gene3D" id="1.10.357.140">
    <property type="entry name" value="UbiA prenyltransferase"/>
    <property type="match status" value="1"/>
</dbReference>
<feature type="transmembrane region" description="Helical" evidence="6">
    <location>
        <begin position="350"/>
        <end position="370"/>
    </location>
</feature>
<dbReference type="InterPro" id="IPR044878">
    <property type="entry name" value="UbiA_sf"/>
</dbReference>
<dbReference type="InterPro" id="IPR039653">
    <property type="entry name" value="Prenyltransferase"/>
</dbReference>
<evidence type="ECO:0000313" key="8">
    <source>
        <dbReference type="Proteomes" id="UP001597135"/>
    </source>
</evidence>
<keyword evidence="5 6" id="KW-0472">Membrane</keyword>
<accession>A0ABW3ZDP1</accession>
<keyword evidence="2" id="KW-1003">Cell membrane</keyword>
<evidence type="ECO:0000313" key="7">
    <source>
        <dbReference type="EMBL" id="MFD1341306.1"/>
    </source>
</evidence>
<evidence type="ECO:0000256" key="4">
    <source>
        <dbReference type="ARBA" id="ARBA00022989"/>
    </source>
</evidence>
<organism evidence="7 8">
    <name type="scientific">Litorisediminicola beolgyonensis</name>
    <dbReference type="NCBI Taxonomy" id="1173614"/>
    <lineage>
        <taxon>Bacteria</taxon>
        <taxon>Pseudomonadati</taxon>
        <taxon>Pseudomonadota</taxon>
        <taxon>Alphaproteobacteria</taxon>
        <taxon>Rhodobacterales</taxon>
        <taxon>Paracoccaceae</taxon>
        <taxon>Litorisediminicola</taxon>
    </lineage>
</organism>
<dbReference type="Proteomes" id="UP001597135">
    <property type="component" value="Unassembled WGS sequence"/>
</dbReference>
<keyword evidence="8" id="KW-1185">Reference proteome</keyword>
<comment type="caution">
    <text evidence="7">The sequence shown here is derived from an EMBL/GenBank/DDBJ whole genome shotgun (WGS) entry which is preliminary data.</text>
</comment>
<name>A0ABW3ZDP1_9RHOB</name>
<comment type="subcellular location">
    <subcellularLocation>
        <location evidence="1">Membrane</location>
        <topology evidence="1">Multi-pass membrane protein</topology>
    </subcellularLocation>
</comment>
<proteinExistence type="predicted"/>
<evidence type="ECO:0000256" key="5">
    <source>
        <dbReference type="ARBA" id="ARBA00023136"/>
    </source>
</evidence>
<feature type="transmembrane region" description="Helical" evidence="6">
    <location>
        <begin position="323"/>
        <end position="344"/>
    </location>
</feature>
<dbReference type="SUPFAM" id="SSF56784">
    <property type="entry name" value="HAD-like"/>
    <property type="match status" value="1"/>
</dbReference>
<sequence>MDKGKDSVDRVSRPLVVDLDGTLTPVDTLHEAALRYFRAAPLAAPLHMLGWLRAGKPVLKRELAHATPLDPATLPYDDTVLAAIRAARADGRRVVLCTASDRASAEAIAAHLGLFDEVMASDGRVNLAGPDKASALVERFGTRGFDYIGNSSADLAVWAEAQRALVINAPEALAREAEDRAPEIERMAGRQAGLRDWLRAARLHQWVKNLLIFVPVLAAHRYDEPALLAQMLLAFLAFGLLSSATYFLNDLLDLEADRAHAAKRHRPFASGRIPAAQAALVTPLMFLGALALAALNGAGFVLTALIYLAVSTLYSVQLKQVPLLDCMLLAGLFTLRVIAGAVAMDQGLSYWLLLFSVFLFLSLAYLKRYVELAQSRPKGELKGRRYRSEDVPIVMGLGLGAGYAATVVLGLYIHSDAAIDLYGNRYFVSFSLPVLIYWVSWMWMQASRGEMHHDPLLHAVRSRHSQITGALFLAIFFAASHVPG</sequence>
<keyword evidence="4 6" id="KW-1133">Transmembrane helix</keyword>
<feature type="transmembrane region" description="Helical" evidence="6">
    <location>
        <begin position="228"/>
        <end position="252"/>
    </location>
</feature>
<protein>
    <submittedName>
        <fullName evidence="7">UbiA family prenyltransferase</fullName>
    </submittedName>
</protein>
<dbReference type="InterPro" id="IPR036412">
    <property type="entry name" value="HAD-like_sf"/>
</dbReference>
<dbReference type="PANTHER" id="PTHR11048:SF5">
    <property type="entry name" value="DECAPRENYL-PHOSPHATE PHOSPHORIBOSYLTRANSFERASE"/>
    <property type="match status" value="1"/>
</dbReference>
<dbReference type="Pfam" id="PF12710">
    <property type="entry name" value="HAD"/>
    <property type="match status" value="1"/>
</dbReference>
<dbReference type="NCBIfam" id="NF006088">
    <property type="entry name" value="PRK08238.1"/>
    <property type="match status" value="1"/>
</dbReference>
<dbReference type="Gene3D" id="3.40.50.1000">
    <property type="entry name" value="HAD superfamily/HAD-like"/>
    <property type="match status" value="1"/>
</dbReference>
<evidence type="ECO:0000256" key="2">
    <source>
        <dbReference type="ARBA" id="ARBA00022475"/>
    </source>
</evidence>
<dbReference type="RefSeq" id="WP_386801365.1">
    <property type="nucleotide sequence ID" value="NZ_JBHTMU010000003.1"/>
</dbReference>
<dbReference type="CDD" id="cd13963">
    <property type="entry name" value="PT_UbiA_2"/>
    <property type="match status" value="1"/>
</dbReference>
<feature type="transmembrane region" description="Helical" evidence="6">
    <location>
        <begin position="391"/>
        <end position="414"/>
    </location>
</feature>
<keyword evidence="3 6" id="KW-0812">Transmembrane</keyword>
<dbReference type="InterPro" id="IPR023214">
    <property type="entry name" value="HAD_sf"/>
</dbReference>
<reference evidence="8" key="1">
    <citation type="journal article" date="2019" name="Int. J. Syst. Evol. Microbiol.">
        <title>The Global Catalogue of Microorganisms (GCM) 10K type strain sequencing project: providing services to taxonomists for standard genome sequencing and annotation.</title>
        <authorList>
            <consortium name="The Broad Institute Genomics Platform"/>
            <consortium name="The Broad Institute Genome Sequencing Center for Infectious Disease"/>
            <person name="Wu L."/>
            <person name="Ma J."/>
        </authorList>
    </citation>
    <scope>NUCLEOTIDE SEQUENCE [LARGE SCALE GENOMIC DNA]</scope>
    <source>
        <strain evidence="8">CCUG 62953</strain>
    </source>
</reference>
<evidence type="ECO:0000256" key="3">
    <source>
        <dbReference type="ARBA" id="ARBA00022692"/>
    </source>
</evidence>
<dbReference type="EMBL" id="JBHTMU010000003">
    <property type="protein sequence ID" value="MFD1341306.1"/>
    <property type="molecule type" value="Genomic_DNA"/>
</dbReference>